<feature type="domain" description="Integrase catalytic" evidence="3">
    <location>
        <begin position="1061"/>
        <end position="1250"/>
    </location>
</feature>
<dbReference type="PROSITE" id="PS50994">
    <property type="entry name" value="INTEGRASE"/>
    <property type="match status" value="2"/>
</dbReference>
<dbReference type="Gene3D" id="3.30.420.10">
    <property type="entry name" value="Ribonuclease H-like superfamily/Ribonuclease H"/>
    <property type="match status" value="2"/>
</dbReference>
<evidence type="ECO:0000256" key="1">
    <source>
        <dbReference type="SAM" id="Coils"/>
    </source>
</evidence>
<dbReference type="InterPro" id="IPR052160">
    <property type="entry name" value="Gypsy_RT_Integrase-like"/>
</dbReference>
<feature type="domain" description="Integrase catalytic" evidence="3">
    <location>
        <begin position="1568"/>
        <end position="1731"/>
    </location>
</feature>
<dbReference type="InterPro" id="IPR025724">
    <property type="entry name" value="GAG-pre-integrase_dom"/>
</dbReference>
<dbReference type="Pfam" id="PF22936">
    <property type="entry name" value="Pol_BBD"/>
    <property type="match status" value="1"/>
</dbReference>
<feature type="region of interest" description="Disordered" evidence="2">
    <location>
        <begin position="1167"/>
        <end position="1191"/>
    </location>
</feature>
<dbReference type="InterPro" id="IPR001584">
    <property type="entry name" value="Integrase_cat-core"/>
</dbReference>
<dbReference type="Proteomes" id="UP001151760">
    <property type="component" value="Unassembled WGS sequence"/>
</dbReference>
<dbReference type="SUPFAM" id="SSF53098">
    <property type="entry name" value="Ribonuclease H-like"/>
    <property type="match status" value="2"/>
</dbReference>
<name>A0ABQ5J7C8_9ASTR</name>
<keyword evidence="5" id="KW-1185">Reference proteome</keyword>
<dbReference type="InterPro" id="IPR036397">
    <property type="entry name" value="RNaseH_sf"/>
</dbReference>
<evidence type="ECO:0000256" key="2">
    <source>
        <dbReference type="SAM" id="MobiDB-lite"/>
    </source>
</evidence>
<dbReference type="InterPro" id="IPR012337">
    <property type="entry name" value="RNaseH-like_sf"/>
</dbReference>
<dbReference type="Gene3D" id="1.10.340.70">
    <property type="match status" value="1"/>
</dbReference>
<evidence type="ECO:0000313" key="5">
    <source>
        <dbReference type="Proteomes" id="UP001151760"/>
    </source>
</evidence>
<evidence type="ECO:0000313" key="4">
    <source>
        <dbReference type="EMBL" id="GJU07368.1"/>
    </source>
</evidence>
<gene>
    <name evidence="4" type="ORF">Tco_1123798</name>
</gene>
<comment type="caution">
    <text evidence="4">The sequence shown here is derived from an EMBL/GenBank/DDBJ whole genome shotgun (WGS) entry which is preliminary data.</text>
</comment>
<keyword evidence="1" id="KW-0175">Coiled coil</keyword>
<reference evidence="4" key="2">
    <citation type="submission" date="2022-01" db="EMBL/GenBank/DDBJ databases">
        <authorList>
            <person name="Yamashiro T."/>
            <person name="Shiraishi A."/>
            <person name="Satake H."/>
            <person name="Nakayama K."/>
        </authorList>
    </citation>
    <scope>NUCLEOTIDE SEQUENCE</scope>
</reference>
<evidence type="ECO:0000259" key="3">
    <source>
        <dbReference type="PROSITE" id="PS50994"/>
    </source>
</evidence>
<dbReference type="CDD" id="cd09272">
    <property type="entry name" value="RNase_HI_RT_Ty1"/>
    <property type="match status" value="1"/>
</dbReference>
<dbReference type="InterPro" id="IPR054722">
    <property type="entry name" value="PolX-like_BBD"/>
</dbReference>
<sequence>MGWRVLLHRSTVDAEAEAFLADVECTAPYDQPQALTTTNMFQANHEDAYDSDVDEGPNAAVAFMANLSSTSAANSQVNEVHSNDNPNFDNVDYQLSQEMHQDEHLDSDAETEIDDNTIPYHQYLLDTEAQNVPTEVSADTSDKVSMIAILTDLQTQLDGHAKVNQEKCLEVETLKNELSQCKQEIYRLDTQKVKLDLEHKVRLEQALVIQRNKRNAELVQENDLLKSTLSGKEKSIAFLQSEKEKILSEKKDLADSYLDEIVCLKNANKVARDMLQRFNMPTQTIPMLSKKPKAATADLHKDLLGTRNPGLGYIAKRAQPVLYDADTLLHPAHHPVRIWDSEDVLVHQVVSMKKMSEKPGHVRPANGFYDKLNAMMFVPQKELSQEQAYWLSANEIASNASNPATPVTPFVHNRPPPSQVLFHLQKVNAVFHQFEGIINERTTQKPLYVSEWCFDYAKQFVEQQLVPFYDHFKKHIESANETIFKEVKEYEQIFDDLDAEYERCVLENQNLTIEKKNLLIKNDCLIAECLEKDICSIVLTSDIVVPPSSNCLCEDLRSACDREHTKVLELEAEVLKQQKMVIESEKRNSHLQKNHIDLQLKFQNYKQCIDTSSASNAIFEINKLRKQLQGKDDTIRNLETQINITRMLNVGSTKGSCDQQAFETDRIQLKDTITSLRIQLDGLKVEHVSLQRRYDELSKVNTHSRTAYTEKLSAFPAENTKLKAQVTGTTSSGPSTSETPKVLAPGMYNLGSKVNPTSGAKQNCAKEKPPESLVLCRSSENARRVESTTHRTLNKKNRVDSNLLVKHSVSVSNLNNVCDACNKSLVFANPNDCLVMCDDSVNVKPHQTKRLKRIPRKMENPLRNVGEAIREQVPKGSLAVQIVLWYLDSGCSRHMTGDRARLINFVEKFIGTVRFGNDEYAAIVGYGDYKLGDTIISRVYYVEGLKHNLFSVGQFCDGGLEVAFRQHSCYIRNSDMVDLLKGSRTTNLYSISLNDMMSASPVCLLTKASSTKSWLWHRRLNHLNFGTLNELARNDLVRGLPMLKYDKDHLCPSCQLGKSKKASHPLKTENTNTEVLHTLHMDLCGPMRTESINGKKYVLVIVDDYTRFGWVRFLRTKDETPQVIEKFIVKTQRALNATVRFVRTDNGTEFVNKTLDGWFESVGISHETSNAPPLPPPPPLQRTRSPNRTALSKGRKRKLLWKLLVTMVIFGECSTVPMANGVGTACYTLNRSLVLTLHGKSCYELLKGKRKQNIELEAIRLFHCSRRKYEPGHLPDGVKTCLPHGELNEVVYVSVNQKDCRSRGIHRCVRLKKSSLWLKQSSPCVAKPTEMHLTAIKRIFRYLKGTIHMEEKDSGSAQFLGHRLVSWSSKKQKSMHSPQQKAEFIAIRIGYAQILWMRSQLRDYGFAFNKIPMYCDNQSAIALCCNSVQHSRSKHIDIRHHFIKEQVERKVVELYFVETKYQLADIFTKALPRERFATLLPLLGVKQMSPETLKELQDESVSESNGHTVAVSIGDRLEKQPLTSSRQIASIIPVLGQEAVDILTACHSGPTGGHYGANYTAKKVFDSGFYWPTIYKDAHELVKNYFMGPFPSSRGNKYILVAVDYLSKWVEAKALPTNDARVVVKFLKSLFARFGTPRAIISDRGTHFCNDKFAKVMSKYGVTHRLATAYHPQTSGQVEVSNRGLKHILERTVGENRASWSDRLDDALWAFRTAYKTPIGCTPYKLVYGKPSYENSLIYKERTKKLHDSKIKNRIFNVGDQVLLFNSRLKIFSGKLKTRWSGPFTITEVFPYGTAKLSHSDGSNFKVNCHRLKHYFGGDTPTMVVPDLQTFPKDE</sequence>
<accession>A0ABQ5J7C8</accession>
<dbReference type="EMBL" id="BQNB010021532">
    <property type="protein sequence ID" value="GJU07368.1"/>
    <property type="molecule type" value="Genomic_DNA"/>
</dbReference>
<dbReference type="Pfam" id="PF13976">
    <property type="entry name" value="gag_pre-integrs"/>
    <property type="match status" value="1"/>
</dbReference>
<proteinExistence type="predicted"/>
<dbReference type="PANTHER" id="PTHR47266">
    <property type="entry name" value="ENDONUCLEASE-RELATED"/>
    <property type="match status" value="1"/>
</dbReference>
<reference evidence="4" key="1">
    <citation type="journal article" date="2022" name="Int. J. Mol. Sci.">
        <title>Draft Genome of Tanacetum Coccineum: Genomic Comparison of Closely Related Tanacetum-Family Plants.</title>
        <authorList>
            <person name="Yamashiro T."/>
            <person name="Shiraishi A."/>
            <person name="Nakayama K."/>
            <person name="Satake H."/>
        </authorList>
    </citation>
    <scope>NUCLEOTIDE SEQUENCE</scope>
</reference>
<organism evidence="4 5">
    <name type="scientific">Tanacetum coccineum</name>
    <dbReference type="NCBI Taxonomy" id="301880"/>
    <lineage>
        <taxon>Eukaryota</taxon>
        <taxon>Viridiplantae</taxon>
        <taxon>Streptophyta</taxon>
        <taxon>Embryophyta</taxon>
        <taxon>Tracheophyta</taxon>
        <taxon>Spermatophyta</taxon>
        <taxon>Magnoliopsida</taxon>
        <taxon>eudicotyledons</taxon>
        <taxon>Gunneridae</taxon>
        <taxon>Pentapetalae</taxon>
        <taxon>asterids</taxon>
        <taxon>campanulids</taxon>
        <taxon>Asterales</taxon>
        <taxon>Asteraceae</taxon>
        <taxon>Asteroideae</taxon>
        <taxon>Anthemideae</taxon>
        <taxon>Anthemidinae</taxon>
        <taxon>Tanacetum</taxon>
    </lineage>
</organism>
<protein>
    <submittedName>
        <fullName evidence="4">Retrovirus-related pol polyprotein from transposon TNT 1-94</fullName>
    </submittedName>
</protein>
<feature type="coiled-coil region" evidence="1">
    <location>
        <begin position="164"/>
        <end position="191"/>
    </location>
</feature>
<dbReference type="Pfam" id="PF00665">
    <property type="entry name" value="rve"/>
    <property type="match status" value="2"/>
</dbReference>